<dbReference type="InterPro" id="IPR006016">
    <property type="entry name" value="UspA"/>
</dbReference>
<dbReference type="AlphaFoldDB" id="A0A9Q0QVC4"/>
<dbReference type="InterPro" id="IPR014729">
    <property type="entry name" value="Rossmann-like_a/b/a_fold"/>
</dbReference>
<evidence type="ECO:0000259" key="1">
    <source>
        <dbReference type="Pfam" id="PF00582"/>
    </source>
</evidence>
<dbReference type="SUPFAM" id="SSF52402">
    <property type="entry name" value="Adenine nucleotide alpha hydrolases-like"/>
    <property type="match status" value="1"/>
</dbReference>
<dbReference type="PANTHER" id="PTHR46553:SF3">
    <property type="entry name" value="ADENINE NUCLEOTIDE ALPHA HYDROLASES-LIKE SUPERFAMILY PROTEIN"/>
    <property type="match status" value="1"/>
</dbReference>
<gene>
    <name evidence="2" type="ORF">NE237_006359</name>
</gene>
<protein>
    <recommendedName>
        <fullName evidence="1">UspA domain-containing protein</fullName>
    </recommendedName>
</protein>
<evidence type="ECO:0000313" key="2">
    <source>
        <dbReference type="EMBL" id="KAJ4973185.1"/>
    </source>
</evidence>
<dbReference type="PANTHER" id="PTHR46553">
    <property type="entry name" value="ADENINE NUCLEOTIDE ALPHA HYDROLASES-LIKE SUPERFAMILY PROTEIN"/>
    <property type="match status" value="1"/>
</dbReference>
<sequence length="166" mass="18199">MAESSSLKKKVVMVGVDTSNESFYSLEWTMENLLAPTGSGKDSPYKLILVHVKIPPLSVLRFSGPGISDSLNLVEADLKKTATNITNKAKELCEEKSISDYEVEILEGDARTTLCEAVEKHHVDILVMGAHAYGTLKRTFLGSVSDYCAHHAHCSVLIVKKPKSKH</sequence>
<feature type="domain" description="UspA" evidence="1">
    <location>
        <begin position="10"/>
        <end position="160"/>
    </location>
</feature>
<accession>A0A9Q0QVC4</accession>
<evidence type="ECO:0000313" key="3">
    <source>
        <dbReference type="Proteomes" id="UP001141806"/>
    </source>
</evidence>
<dbReference type="EMBL" id="JAMYWD010000004">
    <property type="protein sequence ID" value="KAJ4973185.1"/>
    <property type="molecule type" value="Genomic_DNA"/>
</dbReference>
<dbReference type="Proteomes" id="UP001141806">
    <property type="component" value="Unassembled WGS sequence"/>
</dbReference>
<name>A0A9Q0QVC4_9MAGN</name>
<proteinExistence type="predicted"/>
<organism evidence="2 3">
    <name type="scientific">Protea cynaroides</name>
    <dbReference type="NCBI Taxonomy" id="273540"/>
    <lineage>
        <taxon>Eukaryota</taxon>
        <taxon>Viridiplantae</taxon>
        <taxon>Streptophyta</taxon>
        <taxon>Embryophyta</taxon>
        <taxon>Tracheophyta</taxon>
        <taxon>Spermatophyta</taxon>
        <taxon>Magnoliopsida</taxon>
        <taxon>Proteales</taxon>
        <taxon>Proteaceae</taxon>
        <taxon>Protea</taxon>
    </lineage>
</organism>
<comment type="caution">
    <text evidence="2">The sequence shown here is derived from an EMBL/GenBank/DDBJ whole genome shotgun (WGS) entry which is preliminary data.</text>
</comment>
<reference evidence="2" key="1">
    <citation type="journal article" date="2023" name="Plant J.">
        <title>The genome of the king protea, Protea cynaroides.</title>
        <authorList>
            <person name="Chang J."/>
            <person name="Duong T.A."/>
            <person name="Schoeman C."/>
            <person name="Ma X."/>
            <person name="Roodt D."/>
            <person name="Barker N."/>
            <person name="Li Z."/>
            <person name="Van de Peer Y."/>
            <person name="Mizrachi E."/>
        </authorList>
    </citation>
    <scope>NUCLEOTIDE SEQUENCE</scope>
    <source>
        <tissue evidence="2">Young leaves</tissue>
    </source>
</reference>
<dbReference type="OrthoDB" id="843225at2759"/>
<dbReference type="Gene3D" id="3.40.50.620">
    <property type="entry name" value="HUPs"/>
    <property type="match status" value="1"/>
</dbReference>
<dbReference type="Pfam" id="PF00582">
    <property type="entry name" value="Usp"/>
    <property type="match status" value="1"/>
</dbReference>
<dbReference type="PRINTS" id="PR01438">
    <property type="entry name" value="UNVRSLSTRESS"/>
</dbReference>
<keyword evidence="3" id="KW-1185">Reference proteome</keyword>
<dbReference type="CDD" id="cd23659">
    <property type="entry name" value="USP_At3g01520-like"/>
    <property type="match status" value="1"/>
</dbReference>
<dbReference type="InterPro" id="IPR006015">
    <property type="entry name" value="Universal_stress_UspA"/>
</dbReference>